<dbReference type="Pfam" id="PF01936">
    <property type="entry name" value="NYN"/>
    <property type="match status" value="1"/>
</dbReference>
<feature type="domain" description="NYN" evidence="1">
    <location>
        <begin position="139"/>
        <end position="193"/>
    </location>
</feature>
<dbReference type="InterPro" id="IPR047140">
    <property type="entry name" value="LabA"/>
</dbReference>
<dbReference type="PANTHER" id="PTHR35458">
    <property type="entry name" value="SLR0755 PROTEIN"/>
    <property type="match status" value="1"/>
</dbReference>
<dbReference type="Proteomes" id="UP000729733">
    <property type="component" value="Unassembled WGS sequence"/>
</dbReference>
<comment type="caution">
    <text evidence="2">The sequence shown here is derived from an EMBL/GenBank/DDBJ whole genome shotgun (WGS) entry which is preliminary data.</text>
</comment>
<gene>
    <name evidence="2" type="ORF">I4641_23200</name>
</gene>
<dbReference type="AlphaFoldDB" id="A0A964FLK5"/>
<proteinExistence type="predicted"/>
<sequence>MTNQIYLTPARKQFKTVSLPRLSKQNIKKAETIAVWGSIISTLMMAISQQPLFSLPVSLCLGLNLLSRQQQAQIERQLVANNAQIERVTNQYSSAITASEFQASLAVKSQQIQQFQQQLSQLSDQVTNTTSINTPIKKRVAIFIDGSNLYYALNQLNTRIDYTKFLQILVREDTLYRAIYYTGIDSNSDKEHGFIKGVPN</sequence>
<dbReference type="InterPro" id="IPR021139">
    <property type="entry name" value="NYN"/>
</dbReference>
<reference evidence="2" key="1">
    <citation type="journal article" date="2021" name="Antonie Van Leeuwenhoek">
        <title>Draft genome and description of Waterburya agarophytonicola gen. nov. sp. nov. (Pleurocapsales, Cyanobacteria): a seaweed symbiont.</title>
        <authorList>
            <person name="Bonthond G."/>
            <person name="Shalygin S."/>
            <person name="Bayer T."/>
            <person name="Weinberger F."/>
        </authorList>
    </citation>
    <scope>NUCLEOTIDE SEQUENCE</scope>
    <source>
        <strain evidence="2">KI4</strain>
    </source>
</reference>
<evidence type="ECO:0000259" key="1">
    <source>
        <dbReference type="Pfam" id="PF01936"/>
    </source>
</evidence>
<keyword evidence="3" id="KW-1185">Reference proteome</keyword>
<dbReference type="GO" id="GO:0004540">
    <property type="term" value="F:RNA nuclease activity"/>
    <property type="evidence" value="ECO:0007669"/>
    <property type="project" value="InterPro"/>
</dbReference>
<evidence type="ECO:0000313" key="2">
    <source>
        <dbReference type="EMBL" id="MCC0179849.1"/>
    </source>
</evidence>
<dbReference type="PANTHER" id="PTHR35458:SF8">
    <property type="entry name" value="SLR0650 PROTEIN"/>
    <property type="match status" value="1"/>
</dbReference>
<dbReference type="RefSeq" id="WP_229642946.1">
    <property type="nucleotide sequence ID" value="NZ_JADWDC010000124.1"/>
</dbReference>
<dbReference type="EMBL" id="JADWDC010000124">
    <property type="protein sequence ID" value="MCC0179849.1"/>
    <property type="molecule type" value="Genomic_DNA"/>
</dbReference>
<organism evidence="2 3">
    <name type="scientific">Waterburya agarophytonicola KI4</name>
    <dbReference type="NCBI Taxonomy" id="2874699"/>
    <lineage>
        <taxon>Bacteria</taxon>
        <taxon>Bacillati</taxon>
        <taxon>Cyanobacteriota</taxon>
        <taxon>Cyanophyceae</taxon>
        <taxon>Pleurocapsales</taxon>
        <taxon>Hyellaceae</taxon>
        <taxon>Waterburya</taxon>
        <taxon>Waterburya agarophytonicola</taxon>
    </lineage>
</organism>
<protein>
    <submittedName>
        <fullName evidence="2">NYN domain-containing protein</fullName>
    </submittedName>
</protein>
<name>A0A964FLK5_9CYAN</name>
<dbReference type="Gene3D" id="3.40.50.1010">
    <property type="entry name" value="5'-nuclease"/>
    <property type="match status" value="1"/>
</dbReference>
<accession>A0A964FLK5</accession>
<evidence type="ECO:0000313" key="3">
    <source>
        <dbReference type="Proteomes" id="UP000729733"/>
    </source>
</evidence>